<reference evidence="6 7" key="1">
    <citation type="journal article" date="2015" name="Proc. Natl. Acad. Sci. U.S.A.">
        <title>Expanded metabolic versatility of ubiquitous nitrite-oxidizing bacteria from the genus Nitrospira.</title>
        <authorList>
            <person name="Koch H."/>
            <person name="Lucker S."/>
            <person name="Albertsen M."/>
            <person name="Kitzinger K."/>
            <person name="Herbold C."/>
            <person name="Spieck E."/>
            <person name="Nielsen P.H."/>
            <person name="Wagner M."/>
            <person name="Daims H."/>
        </authorList>
    </citation>
    <scope>NUCLEOTIDE SEQUENCE [LARGE SCALE GENOMIC DNA]</scope>
    <source>
        <strain evidence="6 7">NSP M-1</strain>
    </source>
</reference>
<dbReference type="PRINTS" id="PR00757">
    <property type="entry name" value="AMINEOXDASEF"/>
</dbReference>
<dbReference type="PANTHER" id="PTHR43563">
    <property type="entry name" value="AMINE OXIDASE"/>
    <property type="match status" value="1"/>
</dbReference>
<dbReference type="KEGG" id="nmv:NITMOv2_3613"/>
<dbReference type="OrthoDB" id="547674at2"/>
<dbReference type="Proteomes" id="UP000069205">
    <property type="component" value="Chromosome"/>
</dbReference>
<evidence type="ECO:0000313" key="6">
    <source>
        <dbReference type="EMBL" id="ALA60005.1"/>
    </source>
</evidence>
<evidence type="ECO:0000313" key="7">
    <source>
        <dbReference type="Proteomes" id="UP000069205"/>
    </source>
</evidence>
<dbReference type="InterPro" id="IPR002937">
    <property type="entry name" value="Amino_oxidase"/>
</dbReference>
<name>A0A0K2GGC4_NITMO</name>
<evidence type="ECO:0000259" key="5">
    <source>
        <dbReference type="Pfam" id="PF01593"/>
    </source>
</evidence>
<dbReference type="Pfam" id="PF01593">
    <property type="entry name" value="Amino_oxidase"/>
    <property type="match status" value="1"/>
</dbReference>
<dbReference type="InterPro" id="IPR050703">
    <property type="entry name" value="Flavin_MAO"/>
</dbReference>
<dbReference type="STRING" id="42253.NITMOv2_3613"/>
<dbReference type="SUPFAM" id="SSF54373">
    <property type="entry name" value="FAD-linked reductases, C-terminal domain"/>
    <property type="match status" value="1"/>
</dbReference>
<evidence type="ECO:0000256" key="3">
    <source>
        <dbReference type="ARBA" id="ARBA00023002"/>
    </source>
</evidence>
<evidence type="ECO:0000256" key="1">
    <source>
        <dbReference type="ARBA" id="ARBA00001974"/>
    </source>
</evidence>
<dbReference type="RefSeq" id="WP_053380928.1">
    <property type="nucleotide sequence ID" value="NZ_CP011801.1"/>
</dbReference>
<dbReference type="Gene3D" id="3.50.50.60">
    <property type="entry name" value="FAD/NAD(P)-binding domain"/>
    <property type="match status" value="1"/>
</dbReference>
<dbReference type="Gene3D" id="3.90.660.10">
    <property type="match status" value="1"/>
</dbReference>
<dbReference type="PANTHER" id="PTHR43563:SF1">
    <property type="entry name" value="AMINE OXIDASE [FLAVIN-CONTAINING] B"/>
    <property type="match status" value="1"/>
</dbReference>
<dbReference type="PATRIC" id="fig|42253.5.peg.3564"/>
<protein>
    <recommendedName>
        <fullName evidence="5">Amine oxidase domain-containing protein</fullName>
    </recommendedName>
</protein>
<dbReference type="SUPFAM" id="SSF51905">
    <property type="entry name" value="FAD/NAD(P)-binding domain"/>
    <property type="match status" value="1"/>
</dbReference>
<dbReference type="GO" id="GO:0016491">
    <property type="term" value="F:oxidoreductase activity"/>
    <property type="evidence" value="ECO:0007669"/>
    <property type="project" value="UniProtKB-KW"/>
</dbReference>
<dbReference type="Gene3D" id="1.10.405.10">
    <property type="entry name" value="Guanine Nucleotide Dissociation Inhibitor, domain 1"/>
    <property type="match status" value="1"/>
</dbReference>
<comment type="cofactor">
    <cofactor evidence="1">
        <name>FAD</name>
        <dbReference type="ChEBI" id="CHEBI:57692"/>
    </cofactor>
</comment>
<evidence type="ECO:0000256" key="2">
    <source>
        <dbReference type="ARBA" id="ARBA00005995"/>
    </source>
</evidence>
<dbReference type="EMBL" id="CP011801">
    <property type="protein sequence ID" value="ALA60005.1"/>
    <property type="molecule type" value="Genomic_DNA"/>
</dbReference>
<keyword evidence="3" id="KW-0560">Oxidoreductase</keyword>
<organism evidence="6 7">
    <name type="scientific">Nitrospira moscoviensis</name>
    <dbReference type="NCBI Taxonomy" id="42253"/>
    <lineage>
        <taxon>Bacteria</taxon>
        <taxon>Pseudomonadati</taxon>
        <taxon>Nitrospirota</taxon>
        <taxon>Nitrospiria</taxon>
        <taxon>Nitrospirales</taxon>
        <taxon>Nitrospiraceae</taxon>
        <taxon>Nitrospira</taxon>
    </lineage>
</organism>
<proteinExistence type="inferred from homology"/>
<gene>
    <name evidence="6" type="ORF">NITMOv2_3613</name>
</gene>
<comment type="similarity">
    <text evidence="2">Belongs to the flavin monoamine oxidase family.</text>
</comment>
<feature type="domain" description="Amine oxidase" evidence="5">
    <location>
        <begin position="18"/>
        <end position="441"/>
    </location>
</feature>
<feature type="binding site" evidence="4">
    <location>
        <begin position="38"/>
        <end position="39"/>
    </location>
    <ligand>
        <name>FAD</name>
        <dbReference type="ChEBI" id="CHEBI:57692"/>
    </ligand>
</feature>
<dbReference type="AlphaFoldDB" id="A0A0K2GGC4"/>
<dbReference type="InterPro" id="IPR001613">
    <property type="entry name" value="Flavin_amine_oxidase"/>
</dbReference>
<evidence type="ECO:0000256" key="4">
    <source>
        <dbReference type="PIRSR" id="PIRSR601613-1"/>
    </source>
</evidence>
<accession>A0A0K2GGC4</accession>
<sequence length="449" mass="49318">MKRRVLGKTRVIIVGAGLAGLTAAVRLRQDGARITVVEARDRVGGRVLTMRGAFAEAQHAEAGGDFIDEGQHEIRRLAAEQGLNLRPILRQGFAFVPYQGAARRRRHTLSGEEAWDTLARALCPLVDAYRVADKRWDSPVTVRLARQSVARWLDEVKAGDDMRAVVRSLRGFFLADPEDLALLALVDQLASDVPGQQAMYRIDGGNDRLAQTLAGHIAEDLHLRTVARAVRQDRTSVRVVVETPEGERGSLRGNYAIFAVPATALKAIRMTPALPAPQSRAIHSLKYGRVTKALLQFDRSFWRKKGKPRAFGTDAPTGAVWDANEEQRGRAGILTLMAGGQASEDTQKIVAQQGVEGLVGQLDWLGVRSATLLHSRLITWEDDPWAQGGYAYFDPGFDPSLRDWLARPHGRVLFAGEHTSINWQGYMNGAVESGLRAAAEVSALMRSEQ</sequence>
<keyword evidence="7" id="KW-1185">Reference proteome</keyword>
<dbReference type="InterPro" id="IPR036188">
    <property type="entry name" value="FAD/NAD-bd_sf"/>
</dbReference>